<dbReference type="Proteomes" id="UP000426265">
    <property type="component" value="Unassembled WGS sequence"/>
</dbReference>
<evidence type="ECO:0000313" key="10">
    <source>
        <dbReference type="Proteomes" id="UP000426265"/>
    </source>
</evidence>
<keyword evidence="2" id="KW-0929">Antimicrobial</keyword>
<dbReference type="GO" id="GO:0031640">
    <property type="term" value="P:killing of cells of another organism"/>
    <property type="evidence" value="ECO:0007669"/>
    <property type="project" value="UniProtKB-KW"/>
</dbReference>
<evidence type="ECO:0000256" key="5">
    <source>
        <dbReference type="ARBA" id="ARBA00023157"/>
    </source>
</evidence>
<evidence type="ECO:0000256" key="2">
    <source>
        <dbReference type="ARBA" id="ARBA00022529"/>
    </source>
</evidence>
<evidence type="ECO:0000256" key="1">
    <source>
        <dbReference type="ARBA" id="ARBA00006722"/>
    </source>
</evidence>
<dbReference type="AlphaFoldDB" id="A0A178UAU9"/>
<name>A0A178UAU9_ARATH</name>
<feature type="signal peptide" evidence="6">
    <location>
        <begin position="1"/>
        <end position="24"/>
    </location>
</feature>
<reference evidence="9" key="1">
    <citation type="journal article" date="2016" name="Proc. Natl. Acad. Sci. U.S.A.">
        <title>Chromosome-level assembly of Arabidopsis thaliana Ler reveals the extent of translocation and inversion polymorphisms.</title>
        <authorList>
            <person name="Zapata L."/>
            <person name="Ding J."/>
            <person name="Willing E.M."/>
            <person name="Hartwig B."/>
            <person name="Bezdan D."/>
            <person name="Jiao W.B."/>
            <person name="Patel V."/>
            <person name="Velikkakam James G."/>
            <person name="Koornneef M."/>
            <person name="Ossowski S."/>
            <person name="Schneeberger K."/>
        </authorList>
    </citation>
    <scope>NUCLEOTIDE SEQUENCE [LARGE SCALE GENOMIC DNA]</scope>
    <source>
        <strain evidence="9">cv. Landsberg erecta</strain>
    </source>
</reference>
<dbReference type="InterPro" id="IPR010851">
    <property type="entry name" value="DEFL"/>
</dbReference>
<keyword evidence="4" id="KW-0611">Plant defense</keyword>
<keyword evidence="3" id="KW-0295">Fungicide</keyword>
<dbReference type="Pfam" id="PF25052">
    <property type="entry name" value="AtDEF-like"/>
    <property type="match status" value="1"/>
</dbReference>
<keyword evidence="5" id="KW-1015">Disulfide bond</keyword>
<evidence type="ECO:0000313" key="7">
    <source>
        <dbReference type="EMBL" id="OAO90287.1"/>
    </source>
</evidence>
<proteinExistence type="inferred from homology"/>
<evidence type="ECO:0000256" key="4">
    <source>
        <dbReference type="ARBA" id="ARBA00022821"/>
    </source>
</evidence>
<accession>A0A178UAU9</accession>
<organism evidence="7 9">
    <name type="scientific">Arabidopsis thaliana</name>
    <name type="common">Mouse-ear cress</name>
    <dbReference type="NCBI Taxonomy" id="3702"/>
    <lineage>
        <taxon>Eukaryota</taxon>
        <taxon>Viridiplantae</taxon>
        <taxon>Streptophyta</taxon>
        <taxon>Embryophyta</taxon>
        <taxon>Tracheophyta</taxon>
        <taxon>Spermatophyta</taxon>
        <taxon>Magnoliopsida</taxon>
        <taxon>eudicotyledons</taxon>
        <taxon>Gunneridae</taxon>
        <taxon>Pentapetalae</taxon>
        <taxon>rosids</taxon>
        <taxon>malvids</taxon>
        <taxon>Brassicales</taxon>
        <taxon>Brassicaceae</taxon>
        <taxon>Camelineae</taxon>
        <taxon>Arabidopsis</taxon>
    </lineage>
</organism>
<dbReference type="EMBL" id="LUHQ01000005">
    <property type="protein sequence ID" value="OAO90287.1"/>
    <property type="molecule type" value="Genomic_DNA"/>
</dbReference>
<dbReference type="GO" id="GO:0050832">
    <property type="term" value="P:defense response to fungus"/>
    <property type="evidence" value="ECO:0007669"/>
    <property type="project" value="UniProtKB-KW"/>
</dbReference>
<dbReference type="ExpressionAtlas" id="A0A178UAU9">
    <property type="expression patterns" value="baseline"/>
</dbReference>
<reference evidence="7" key="2">
    <citation type="submission" date="2016-03" db="EMBL/GenBank/DDBJ databases">
        <title>Full-length assembly of Arabidopsis thaliana Ler reveals the complement of translocations and inversions.</title>
        <authorList>
            <person name="Zapata L."/>
            <person name="Schneeberger K."/>
            <person name="Ossowski S."/>
        </authorList>
    </citation>
    <scope>NUCLEOTIDE SEQUENCE [LARGE SCALE GENOMIC DNA]</scope>
    <source>
        <tissue evidence="7">Leaf</tissue>
    </source>
</reference>
<evidence type="ECO:0000313" key="9">
    <source>
        <dbReference type="Proteomes" id="UP000078284"/>
    </source>
</evidence>
<dbReference type="OMA" id="SAEICGW"/>
<evidence type="ECO:0000313" key="8">
    <source>
        <dbReference type="EMBL" id="VYS70981.1"/>
    </source>
</evidence>
<comment type="similarity">
    <text evidence="1">Belongs to the DEFL family.</text>
</comment>
<keyword evidence="6" id="KW-0732">Signal</keyword>
<sequence>MSSKIKFVALLIVVISLLLNNAQSTREILSAEICGWNDPAVHCKTKEDCFEKCGGRPAKKVFCVRPGDHSYDRLCCCRA</sequence>
<dbReference type="RefSeq" id="NP_001032111.1">
    <property type="nucleotide sequence ID" value="NM_001037034.2"/>
</dbReference>
<gene>
    <name evidence="7" type="ordered locus">AXX17_At5g60000</name>
    <name evidence="8" type="ORF">AN1_LOCUS26359</name>
</gene>
<dbReference type="EMBL" id="CACRSJ010000110">
    <property type="protein sequence ID" value="VYS70981.1"/>
    <property type="molecule type" value="Genomic_DNA"/>
</dbReference>
<evidence type="ECO:0000256" key="3">
    <source>
        <dbReference type="ARBA" id="ARBA00022577"/>
    </source>
</evidence>
<evidence type="ECO:0000256" key="6">
    <source>
        <dbReference type="SAM" id="SignalP"/>
    </source>
</evidence>
<dbReference type="KEGG" id="ath:AT5G60553"/>
<protein>
    <submittedName>
        <fullName evidence="7">Uncharacterized protein</fullName>
    </submittedName>
</protein>
<dbReference type="Proteomes" id="UP000078284">
    <property type="component" value="Chromosome 5"/>
</dbReference>
<reference evidence="8 10" key="3">
    <citation type="submission" date="2019-11" db="EMBL/GenBank/DDBJ databases">
        <authorList>
            <person name="Jiao W.-B."/>
            <person name="Schneeberger K."/>
        </authorList>
    </citation>
    <scope>NUCLEOTIDE SEQUENCE [LARGE SCALE GENOMIC DNA]</scope>
    <source>
        <strain evidence="10">cv. An-1</strain>
    </source>
</reference>
<feature type="chain" id="PRO_5038213678" evidence="6">
    <location>
        <begin position="25"/>
        <end position="79"/>
    </location>
</feature>